<dbReference type="InterPro" id="IPR012912">
    <property type="entry name" value="Plasmid_pRiA4b_Orf3-like"/>
</dbReference>
<dbReference type="RefSeq" id="WP_147013576.1">
    <property type="nucleotide sequence ID" value="NZ_VORB01000003.1"/>
</dbReference>
<protein>
    <submittedName>
        <fullName evidence="3">Plasmid pRiA4b ORF-3 family protein</fullName>
    </submittedName>
</protein>
<dbReference type="EMBL" id="VORB01000003">
    <property type="protein sequence ID" value="TXC81657.1"/>
    <property type="molecule type" value="Genomic_DNA"/>
</dbReference>
<keyword evidence="4" id="KW-1185">Reference proteome</keyword>
<dbReference type="AlphaFoldDB" id="A0A5C6V961"/>
<evidence type="ECO:0000313" key="3">
    <source>
        <dbReference type="EMBL" id="TXC81657.1"/>
    </source>
</evidence>
<comment type="caution">
    <text evidence="3">The sequence shown here is derived from an EMBL/GenBank/DDBJ whole genome shotgun (WGS) entry which is preliminary data.</text>
</comment>
<feature type="domain" description="Plasmid pRiA4b Orf3-like" evidence="2">
    <location>
        <begin position="4"/>
        <end position="165"/>
    </location>
</feature>
<accession>A0A5C6V961</accession>
<dbReference type="InterPro" id="IPR024047">
    <property type="entry name" value="MM3350-like_sf"/>
</dbReference>
<feature type="compositionally biased region" description="Basic and acidic residues" evidence="1">
    <location>
        <begin position="130"/>
        <end position="140"/>
    </location>
</feature>
<gene>
    <name evidence="3" type="ORF">FRX97_03835</name>
</gene>
<feature type="region of interest" description="Disordered" evidence="1">
    <location>
        <begin position="130"/>
        <end position="177"/>
    </location>
</feature>
<evidence type="ECO:0000256" key="1">
    <source>
        <dbReference type="SAM" id="MobiDB-lite"/>
    </source>
</evidence>
<proteinExistence type="predicted"/>
<feature type="compositionally biased region" description="Acidic residues" evidence="1">
    <location>
        <begin position="142"/>
        <end position="177"/>
    </location>
</feature>
<dbReference type="Gene3D" id="3.10.290.30">
    <property type="entry name" value="MM3350-like"/>
    <property type="match status" value="1"/>
</dbReference>
<reference evidence="3 4" key="1">
    <citation type="submission" date="2019-08" db="EMBL/GenBank/DDBJ databases">
        <title>Genome of Luteibaculum oceani JCM 18817.</title>
        <authorList>
            <person name="Bowman J.P."/>
        </authorList>
    </citation>
    <scope>NUCLEOTIDE SEQUENCE [LARGE SCALE GENOMIC DNA]</scope>
    <source>
        <strain evidence="3 4">JCM 18817</strain>
    </source>
</reference>
<sequence length="177" mass="20504">MKSFTLHVLVDTKEKTDVFRDIKISADAKLETLHKAILKAFDFKGQEMAAFYSCDKDWERLQEFPQMAMDKGQEKYEMGTATIADLVKKKGSKALYVYDFLKMWCFLIEVINVSEEATKTPKVLLTVGKAPKESEKKVSEEPSFEGEGGIEDFNDNWDDDDEYDDDSYQSYDEDYNY</sequence>
<dbReference type="SUPFAM" id="SSF159941">
    <property type="entry name" value="MM3350-like"/>
    <property type="match status" value="1"/>
</dbReference>
<dbReference type="Pfam" id="PF07929">
    <property type="entry name" value="PRiA4_ORF3"/>
    <property type="match status" value="1"/>
</dbReference>
<dbReference type="OrthoDB" id="666725at2"/>
<evidence type="ECO:0000259" key="2">
    <source>
        <dbReference type="Pfam" id="PF07929"/>
    </source>
</evidence>
<organism evidence="3 4">
    <name type="scientific">Luteibaculum oceani</name>
    <dbReference type="NCBI Taxonomy" id="1294296"/>
    <lineage>
        <taxon>Bacteria</taxon>
        <taxon>Pseudomonadati</taxon>
        <taxon>Bacteroidota</taxon>
        <taxon>Flavobacteriia</taxon>
        <taxon>Flavobacteriales</taxon>
        <taxon>Luteibaculaceae</taxon>
        <taxon>Luteibaculum</taxon>
    </lineage>
</organism>
<evidence type="ECO:0000313" key="4">
    <source>
        <dbReference type="Proteomes" id="UP000321168"/>
    </source>
</evidence>
<dbReference type="Proteomes" id="UP000321168">
    <property type="component" value="Unassembled WGS sequence"/>
</dbReference>
<name>A0A5C6V961_9FLAO</name>